<comment type="caution">
    <text evidence="1">The sequence shown here is derived from an EMBL/GenBank/DDBJ whole genome shotgun (WGS) entry which is preliminary data.</text>
</comment>
<dbReference type="EMBL" id="JADFTS010000003">
    <property type="protein sequence ID" value="KAF9612721.1"/>
    <property type="molecule type" value="Genomic_DNA"/>
</dbReference>
<protein>
    <submittedName>
        <fullName evidence="1">Uncharacterized protein</fullName>
    </submittedName>
</protein>
<proteinExistence type="predicted"/>
<dbReference type="AlphaFoldDB" id="A0A835I7L0"/>
<keyword evidence="2" id="KW-1185">Reference proteome</keyword>
<dbReference type="OrthoDB" id="6262491at2759"/>
<accession>A0A835I7L0</accession>
<name>A0A835I7L0_9MAGN</name>
<organism evidence="1 2">
    <name type="scientific">Coptis chinensis</name>
    <dbReference type="NCBI Taxonomy" id="261450"/>
    <lineage>
        <taxon>Eukaryota</taxon>
        <taxon>Viridiplantae</taxon>
        <taxon>Streptophyta</taxon>
        <taxon>Embryophyta</taxon>
        <taxon>Tracheophyta</taxon>
        <taxon>Spermatophyta</taxon>
        <taxon>Magnoliopsida</taxon>
        <taxon>Ranunculales</taxon>
        <taxon>Ranunculaceae</taxon>
        <taxon>Coptidoideae</taxon>
        <taxon>Coptis</taxon>
    </lineage>
</organism>
<dbReference type="Proteomes" id="UP000631114">
    <property type="component" value="Unassembled WGS sequence"/>
</dbReference>
<evidence type="ECO:0000313" key="1">
    <source>
        <dbReference type="EMBL" id="KAF9612721.1"/>
    </source>
</evidence>
<reference evidence="1 2" key="1">
    <citation type="submission" date="2020-10" db="EMBL/GenBank/DDBJ databases">
        <title>The Coptis chinensis genome and diversification of protoberbering-type alkaloids.</title>
        <authorList>
            <person name="Wang B."/>
            <person name="Shu S."/>
            <person name="Song C."/>
            <person name="Liu Y."/>
        </authorList>
    </citation>
    <scope>NUCLEOTIDE SEQUENCE [LARGE SCALE GENOMIC DNA]</scope>
    <source>
        <strain evidence="1">HL-2020</strain>
        <tissue evidence="1">Leaf</tissue>
    </source>
</reference>
<gene>
    <name evidence="1" type="ORF">IFM89_003263</name>
</gene>
<sequence>MCQQRFKSDAEEWRDGRLDFTAKIWDALIGDENRPDATPREVDYSAGSIACVFLLEGNLMLQDQKMIAVDEVTRKIEGFQVAKDKKAEEKEESSDV</sequence>
<evidence type="ECO:0000313" key="2">
    <source>
        <dbReference type="Proteomes" id="UP000631114"/>
    </source>
</evidence>